<dbReference type="PANTHER" id="PTHR11085:SF8">
    <property type="entry name" value="NAD-DEPENDENT HISTONE DEACETYLASE HST3"/>
    <property type="match status" value="1"/>
</dbReference>
<reference evidence="7" key="1">
    <citation type="submission" date="2020-05" db="EMBL/GenBank/DDBJ databases">
        <title>Phylogenomic resolution of chytrid fungi.</title>
        <authorList>
            <person name="Stajich J.E."/>
            <person name="Amses K."/>
            <person name="Simmons R."/>
            <person name="Seto K."/>
            <person name="Myers J."/>
            <person name="Bonds A."/>
            <person name="Quandt C.A."/>
            <person name="Barry K."/>
            <person name="Liu P."/>
            <person name="Grigoriev I."/>
            <person name="Longcore J.E."/>
            <person name="James T.Y."/>
        </authorList>
    </citation>
    <scope>NUCLEOTIDE SEQUENCE</scope>
    <source>
        <strain evidence="7">JEL0476</strain>
    </source>
</reference>
<dbReference type="Pfam" id="PF02146">
    <property type="entry name" value="SIR2"/>
    <property type="match status" value="1"/>
</dbReference>
<dbReference type="GO" id="GO:0005634">
    <property type="term" value="C:nucleus"/>
    <property type="evidence" value="ECO:0007669"/>
    <property type="project" value="TreeGrafter"/>
</dbReference>
<feature type="binding site" evidence="4">
    <location>
        <position position="338"/>
    </location>
    <ligand>
        <name>Zn(2+)</name>
        <dbReference type="ChEBI" id="CHEBI:29105"/>
    </ligand>
</feature>
<accession>A0AAD5XVJ6</accession>
<evidence type="ECO:0000313" key="8">
    <source>
        <dbReference type="Proteomes" id="UP001211065"/>
    </source>
</evidence>
<dbReference type="EMBL" id="JADGJW010001072">
    <property type="protein sequence ID" value="KAJ3207205.1"/>
    <property type="molecule type" value="Genomic_DNA"/>
</dbReference>
<dbReference type="AlphaFoldDB" id="A0AAD5XVJ6"/>
<sequence>MSDIKFGKYRQIYINNLQYSPQELESLIINLQNDIKSSSLTHYENIEKNYLNSKKNFTANCNLCGVIFHNRKRFKMHFITTLHQKKLGVPVIYMPIIEVMEDLLNRSLLWHDFKEIGYFQGRTCEPKIKEHQKYKETQAGENSKKSTDAAVESSEKLTHAVKAVNNRMEIEGCIKEDNRAIHSFTMAIKTAKKIIVVVGAGISESSGIPAFRNKSGRYTFQNPLSKLKGKQTMDALCVFGSEKYFHGYINQMAEIWELSKNAELSSVHVFIKQLNEENKLLRCYSQNIDTLEKRFLGDNKLTLLHGDLDSLICIKCRITVPFTQRLCEDFKNSRVAECQNCKKYSKQCERKGTLDAISSDAKNVDMLVVTGTSLSVPGIKHLVKHFCASVTAHAGKSFYINYSKPPSDIKFDFHISADANEV</sequence>
<evidence type="ECO:0000256" key="5">
    <source>
        <dbReference type="SAM" id="MobiDB-lite"/>
    </source>
</evidence>
<dbReference type="GO" id="GO:0046872">
    <property type="term" value="F:metal ion binding"/>
    <property type="evidence" value="ECO:0007669"/>
    <property type="project" value="UniProtKB-KW"/>
</dbReference>
<feature type="non-terminal residue" evidence="7">
    <location>
        <position position="1"/>
    </location>
</feature>
<name>A0AAD5XVJ6_9FUNG</name>
<comment type="caution">
    <text evidence="7">The sequence shown here is derived from an EMBL/GenBank/DDBJ whole genome shotgun (WGS) entry which is preliminary data.</text>
</comment>
<keyword evidence="4" id="KW-0479">Metal-binding</keyword>
<keyword evidence="2" id="KW-0808">Transferase</keyword>
<protein>
    <recommendedName>
        <fullName evidence="6">Deacetylase sirtuin-type domain-containing protein</fullName>
    </recommendedName>
</protein>
<proteinExistence type="inferred from homology"/>
<evidence type="ECO:0000256" key="3">
    <source>
        <dbReference type="ARBA" id="ARBA00023027"/>
    </source>
</evidence>
<dbReference type="InterPro" id="IPR026590">
    <property type="entry name" value="Ssirtuin_cat_dom"/>
</dbReference>
<dbReference type="GO" id="GO:0070403">
    <property type="term" value="F:NAD+ binding"/>
    <property type="evidence" value="ECO:0007669"/>
    <property type="project" value="InterPro"/>
</dbReference>
<feature type="domain" description="Deacetylase sirtuin-type" evidence="6">
    <location>
        <begin position="174"/>
        <end position="422"/>
    </location>
</feature>
<dbReference type="InterPro" id="IPR029035">
    <property type="entry name" value="DHS-like_NAD/FAD-binding_dom"/>
</dbReference>
<dbReference type="PROSITE" id="PS00028">
    <property type="entry name" value="ZINC_FINGER_C2H2_1"/>
    <property type="match status" value="1"/>
</dbReference>
<dbReference type="PROSITE" id="PS50305">
    <property type="entry name" value="SIRTUIN"/>
    <property type="match status" value="1"/>
</dbReference>
<dbReference type="InterPro" id="IPR013087">
    <property type="entry name" value="Znf_C2H2_type"/>
</dbReference>
<evidence type="ECO:0000256" key="1">
    <source>
        <dbReference type="ARBA" id="ARBA00006924"/>
    </source>
</evidence>
<dbReference type="Gene3D" id="3.30.1600.10">
    <property type="entry name" value="SIR2/SIRT2 'Small Domain"/>
    <property type="match status" value="1"/>
</dbReference>
<gene>
    <name evidence="7" type="ORF">HK099_000332</name>
</gene>
<feature type="binding site" evidence="4">
    <location>
        <position position="327"/>
    </location>
    <ligand>
        <name>Zn(2+)</name>
        <dbReference type="ChEBI" id="CHEBI:29105"/>
    </ligand>
</feature>
<evidence type="ECO:0000256" key="2">
    <source>
        <dbReference type="ARBA" id="ARBA00022679"/>
    </source>
</evidence>
<feature type="active site" description="Proton acceptor" evidence="4">
    <location>
        <position position="305"/>
    </location>
</feature>
<feature type="region of interest" description="Disordered" evidence="5">
    <location>
        <begin position="132"/>
        <end position="154"/>
    </location>
</feature>
<dbReference type="GO" id="GO:0017136">
    <property type="term" value="F:histone deacetylase activity, NAD-dependent"/>
    <property type="evidence" value="ECO:0007669"/>
    <property type="project" value="TreeGrafter"/>
</dbReference>
<keyword evidence="8" id="KW-1185">Reference proteome</keyword>
<dbReference type="Proteomes" id="UP001211065">
    <property type="component" value="Unassembled WGS sequence"/>
</dbReference>
<evidence type="ECO:0000259" key="6">
    <source>
        <dbReference type="PROSITE" id="PS50305"/>
    </source>
</evidence>
<dbReference type="InterPro" id="IPR050134">
    <property type="entry name" value="NAD-dep_sirtuin_deacylases"/>
</dbReference>
<feature type="binding site" evidence="4">
    <location>
        <position position="313"/>
    </location>
    <ligand>
        <name>Zn(2+)</name>
        <dbReference type="ChEBI" id="CHEBI:29105"/>
    </ligand>
</feature>
<evidence type="ECO:0000313" key="7">
    <source>
        <dbReference type="EMBL" id="KAJ3207205.1"/>
    </source>
</evidence>
<evidence type="ECO:0000256" key="4">
    <source>
        <dbReference type="PROSITE-ProRule" id="PRU00236"/>
    </source>
</evidence>
<dbReference type="Gene3D" id="3.40.50.1220">
    <property type="entry name" value="TPP-binding domain"/>
    <property type="match status" value="1"/>
</dbReference>
<keyword evidence="3" id="KW-0520">NAD</keyword>
<dbReference type="InterPro" id="IPR003000">
    <property type="entry name" value="Sirtuin"/>
</dbReference>
<comment type="similarity">
    <text evidence="1">Belongs to the sirtuin family. Class I subfamily.</text>
</comment>
<keyword evidence="4" id="KW-0862">Zinc</keyword>
<feature type="binding site" evidence="4">
    <location>
        <position position="316"/>
    </location>
    <ligand>
        <name>Zn(2+)</name>
        <dbReference type="ChEBI" id="CHEBI:29105"/>
    </ligand>
</feature>
<dbReference type="InterPro" id="IPR026591">
    <property type="entry name" value="Sirtuin_cat_small_dom_sf"/>
</dbReference>
<organism evidence="7 8">
    <name type="scientific">Clydaea vesicula</name>
    <dbReference type="NCBI Taxonomy" id="447962"/>
    <lineage>
        <taxon>Eukaryota</taxon>
        <taxon>Fungi</taxon>
        <taxon>Fungi incertae sedis</taxon>
        <taxon>Chytridiomycota</taxon>
        <taxon>Chytridiomycota incertae sedis</taxon>
        <taxon>Chytridiomycetes</taxon>
        <taxon>Lobulomycetales</taxon>
        <taxon>Lobulomycetaceae</taxon>
        <taxon>Clydaea</taxon>
    </lineage>
</organism>
<dbReference type="PANTHER" id="PTHR11085">
    <property type="entry name" value="NAD-DEPENDENT PROTEIN DEACYLASE SIRTUIN-5, MITOCHONDRIAL-RELATED"/>
    <property type="match status" value="1"/>
</dbReference>
<dbReference type="SUPFAM" id="SSF52467">
    <property type="entry name" value="DHS-like NAD/FAD-binding domain"/>
    <property type="match status" value="1"/>
</dbReference>